<dbReference type="EMBL" id="BAGZ01000002">
    <property type="protein sequence ID" value="GAB76677.1"/>
    <property type="molecule type" value="Genomic_DNA"/>
</dbReference>
<dbReference type="OrthoDB" id="9807502at2"/>
<keyword evidence="3" id="KW-0056">Arginine metabolism</keyword>
<proteinExistence type="inferred from homology"/>
<evidence type="ECO:0000256" key="1">
    <source>
        <dbReference type="ARBA" id="ARBA00010206"/>
    </source>
</evidence>
<dbReference type="HAMAP" id="MF_00242">
    <property type="entry name" value="Arg_deiminase"/>
    <property type="match status" value="1"/>
</dbReference>
<dbReference type="EC" id="3.5.3.6" evidence="3"/>
<comment type="subcellular location">
    <subcellularLocation>
        <location evidence="3">Cytoplasm</location>
    </subcellularLocation>
</comment>
<comment type="catalytic activity">
    <reaction evidence="3">
        <text>L-arginine + H2O = L-citrulline + NH4(+)</text>
        <dbReference type="Rhea" id="RHEA:19597"/>
        <dbReference type="ChEBI" id="CHEBI:15377"/>
        <dbReference type="ChEBI" id="CHEBI:28938"/>
        <dbReference type="ChEBI" id="CHEBI:32682"/>
        <dbReference type="ChEBI" id="CHEBI:57743"/>
        <dbReference type="EC" id="3.5.3.6"/>
    </reaction>
</comment>
<dbReference type="GO" id="GO:0005737">
    <property type="term" value="C:cytoplasm"/>
    <property type="evidence" value="ECO:0007669"/>
    <property type="project" value="UniProtKB-SubCell"/>
</dbReference>
<evidence type="ECO:0000313" key="5">
    <source>
        <dbReference type="EMBL" id="GAB76677.1"/>
    </source>
</evidence>
<dbReference type="PIRSF" id="PIRSF006356">
    <property type="entry name" value="Arg_deiminase"/>
    <property type="match status" value="1"/>
</dbReference>
<protein>
    <recommendedName>
        <fullName evidence="3">Arginine deiminase</fullName>
        <shortName evidence="3">ADI</shortName>
        <ecNumber evidence="3">3.5.3.6</ecNumber>
    </recommendedName>
    <alternativeName>
        <fullName evidence="3">Arginine dihydrolase</fullName>
        <shortName evidence="3">AD</shortName>
    </alternativeName>
</protein>
<evidence type="ECO:0000256" key="2">
    <source>
        <dbReference type="ARBA" id="ARBA00022801"/>
    </source>
</evidence>
<gene>
    <name evidence="3 5" type="primary">arcA</name>
    <name evidence="5" type="ORF">AUCHE_02_00370</name>
</gene>
<dbReference type="Pfam" id="PF02274">
    <property type="entry name" value="ADI"/>
    <property type="match status" value="1"/>
</dbReference>
<dbReference type="PANTHER" id="PTHR47271">
    <property type="entry name" value="ARGININE DEIMINASE"/>
    <property type="match status" value="1"/>
</dbReference>
<comment type="caution">
    <text evidence="5">The sequence shown here is derived from an EMBL/GenBank/DDBJ whole genome shotgun (WGS) entry which is preliminary data.</text>
</comment>
<evidence type="ECO:0000256" key="4">
    <source>
        <dbReference type="PIRSR" id="PIRSR006356-1"/>
    </source>
</evidence>
<dbReference type="InterPro" id="IPR003876">
    <property type="entry name" value="Arg_deiminase"/>
</dbReference>
<keyword evidence="2 3" id="KW-0378">Hydrolase</keyword>
<dbReference type="GO" id="GO:0019546">
    <property type="term" value="P:L-arginine deiminase pathway"/>
    <property type="evidence" value="ECO:0007669"/>
    <property type="project" value="TreeGrafter"/>
</dbReference>
<feature type="active site" description="Amidino-cysteine intermediate" evidence="3 4">
    <location>
        <position position="400"/>
    </location>
</feature>
<dbReference type="PRINTS" id="PR01466">
    <property type="entry name" value="ARGDEIMINASE"/>
</dbReference>
<dbReference type="GO" id="GO:0016990">
    <property type="term" value="F:arginine deiminase activity"/>
    <property type="evidence" value="ECO:0007669"/>
    <property type="project" value="UniProtKB-UniRule"/>
</dbReference>
<dbReference type="STRING" id="100225.SAMN05421595_1810"/>
<comment type="similarity">
    <text evidence="1 3">Belongs to the arginine deiminase family.</text>
</comment>
<dbReference type="UniPathway" id="UPA00254">
    <property type="reaction ID" value="UER00364"/>
</dbReference>
<keyword evidence="6" id="KW-1185">Reference proteome</keyword>
<dbReference type="Gene3D" id="3.75.10.10">
    <property type="entry name" value="L-arginine/glycine Amidinotransferase, Chain A"/>
    <property type="match status" value="1"/>
</dbReference>
<keyword evidence="3" id="KW-0963">Cytoplasm</keyword>
<dbReference type="Proteomes" id="UP000008495">
    <property type="component" value="Unassembled WGS sequence"/>
</dbReference>
<dbReference type="PANTHER" id="PTHR47271:SF2">
    <property type="entry name" value="ARGININE DEIMINASE"/>
    <property type="match status" value="1"/>
</dbReference>
<name>K6W4E7_9MICO</name>
<dbReference type="RefSeq" id="WP_006501428.1">
    <property type="nucleotide sequence ID" value="NZ_BAGZ01000002.1"/>
</dbReference>
<dbReference type="NCBIfam" id="NF002381">
    <property type="entry name" value="PRK01388.1"/>
    <property type="match status" value="1"/>
</dbReference>
<sequence>MPKAYVGSEVGQLKRVILHRPGQELARLTPGNKDELLFDEIPWVEKAQEEHDQFAETLRKLDVEVLYLHELLAETLEIPQARDHLLKQLLDIEVFGPAAIEPLTRLLTSITADELASFLIGGLTKDEALEHGADVTNSLVFSTMDTDRFILAPLPNHLFTRDTSCWVYGGVAVNSMRWGARIRESMNYDTIYRYHPTLSVCAPFERWGGGLGVGHATMEGGDVHVLGHGAVMIGISERTSPQGIERLAGQLFAKKAADKVIGIQLPSSRATMHLDTVMSMVDDHSFTKFAGLGMLPSFTLEPGDGDDDLKVTRHAPEQMHDAIAAALGVDTIRTLTAPQSLGAAEREQWDDGCNVLAVRPGVVVAYERNVTSNQFLEENGIEVHTIAGSELGRGRGGPRCMSCPIEREDI</sequence>
<evidence type="ECO:0000256" key="3">
    <source>
        <dbReference type="HAMAP-Rule" id="MF_00242"/>
    </source>
</evidence>
<dbReference type="SUPFAM" id="SSF55909">
    <property type="entry name" value="Pentein"/>
    <property type="match status" value="1"/>
</dbReference>
<dbReference type="Gene3D" id="1.10.3930.10">
    <property type="entry name" value="Arginine deiminase"/>
    <property type="match status" value="1"/>
</dbReference>
<reference evidence="5 6" key="1">
    <citation type="submission" date="2012-08" db="EMBL/GenBank/DDBJ databases">
        <title>Whole genome shotgun sequence of Austwickia chelonae NBRC 105200.</title>
        <authorList>
            <person name="Yoshida I."/>
            <person name="Hosoyama A."/>
            <person name="Tsuchikane K."/>
            <person name="Katsumata H."/>
            <person name="Ando Y."/>
            <person name="Ohji S."/>
            <person name="Hamada M."/>
            <person name="Tamura T."/>
            <person name="Yamazoe A."/>
            <person name="Yamazaki S."/>
            <person name="Fujita N."/>
        </authorList>
    </citation>
    <scope>NUCLEOTIDE SEQUENCE [LARGE SCALE GENOMIC DNA]</scope>
    <source>
        <strain evidence="5 6">NBRC 105200</strain>
    </source>
</reference>
<evidence type="ECO:0000313" key="6">
    <source>
        <dbReference type="Proteomes" id="UP000008495"/>
    </source>
</evidence>
<comment type="pathway">
    <text evidence="3">Amino-acid degradation; L-arginine degradation via ADI pathway; carbamoyl phosphate from L-arginine: step 1/2.</text>
</comment>
<organism evidence="5 6">
    <name type="scientific">Austwickia chelonae NBRC 105200</name>
    <dbReference type="NCBI Taxonomy" id="1184607"/>
    <lineage>
        <taxon>Bacteria</taxon>
        <taxon>Bacillati</taxon>
        <taxon>Actinomycetota</taxon>
        <taxon>Actinomycetes</taxon>
        <taxon>Micrococcales</taxon>
        <taxon>Dermatophilaceae</taxon>
        <taxon>Austwickia</taxon>
    </lineage>
</organism>
<dbReference type="eggNOG" id="COG2235">
    <property type="taxonomic scope" value="Bacteria"/>
</dbReference>
<accession>K6W4E7</accession>
<dbReference type="AlphaFoldDB" id="K6W4E7"/>